<dbReference type="Pfam" id="PF03747">
    <property type="entry name" value="ADP_ribosyl_GH"/>
    <property type="match status" value="1"/>
</dbReference>
<feature type="binding site" evidence="1">
    <location>
        <position position="37"/>
    </location>
    <ligand>
        <name>Mg(2+)</name>
        <dbReference type="ChEBI" id="CHEBI:18420"/>
        <label>1</label>
    </ligand>
</feature>
<keyword evidence="1" id="KW-0479">Metal-binding</keyword>
<protein>
    <recommendedName>
        <fullName evidence="4">ADP-ribosylglycohydrolase</fullName>
    </recommendedName>
</protein>
<dbReference type="InterPro" id="IPR036705">
    <property type="entry name" value="Ribosyl_crysJ1_sf"/>
</dbReference>
<dbReference type="EMBL" id="AP008230">
    <property type="protein sequence ID" value="BAE82967.1"/>
    <property type="molecule type" value="Genomic_DNA"/>
</dbReference>
<dbReference type="Gene3D" id="1.10.4080.10">
    <property type="entry name" value="ADP-ribosylation/Crystallin J1"/>
    <property type="match status" value="1"/>
</dbReference>
<feature type="binding site" evidence="1">
    <location>
        <position position="213"/>
    </location>
    <ligand>
        <name>Mg(2+)</name>
        <dbReference type="ChEBI" id="CHEBI:18420"/>
        <label>1</label>
    </ligand>
</feature>
<dbReference type="GO" id="GO:0046872">
    <property type="term" value="F:metal ion binding"/>
    <property type="evidence" value="ECO:0007669"/>
    <property type="project" value="UniProtKB-KW"/>
</dbReference>
<dbReference type="STRING" id="138119.DSY1178"/>
<dbReference type="AlphaFoldDB" id="Q24YC5"/>
<feature type="binding site" evidence="1">
    <location>
        <position position="39"/>
    </location>
    <ligand>
        <name>Mg(2+)</name>
        <dbReference type="ChEBI" id="CHEBI:18420"/>
        <label>1</label>
    </ligand>
</feature>
<keyword evidence="3" id="KW-1185">Reference proteome</keyword>
<dbReference type="InterPro" id="IPR005502">
    <property type="entry name" value="Ribosyl_crysJ1"/>
</dbReference>
<feature type="binding site" evidence="1">
    <location>
        <position position="211"/>
    </location>
    <ligand>
        <name>Mg(2+)</name>
        <dbReference type="ChEBI" id="CHEBI:18420"/>
        <label>1</label>
    </ligand>
</feature>
<evidence type="ECO:0008006" key="4">
    <source>
        <dbReference type="Google" id="ProtNLM"/>
    </source>
</evidence>
<feature type="binding site" evidence="1">
    <location>
        <position position="214"/>
    </location>
    <ligand>
        <name>Mg(2+)</name>
        <dbReference type="ChEBI" id="CHEBI:18420"/>
        <label>1</label>
    </ligand>
</feature>
<evidence type="ECO:0000313" key="3">
    <source>
        <dbReference type="Proteomes" id="UP000001946"/>
    </source>
</evidence>
<sequence>MRKMLGAVVGDIIGSVYEFANIKSKDFPLFSSRSRFTDDTVLTMATMDALIHKLPFGEAYRAWFQRYPQAGYGRSFKAWAESGQNEPYNSWGNGSAMRVSPIGFYYKTLDEVLAAAKQSAEVTHSHPEGIKGAQATAAAVFLAKHGETKSKLKETVEQEFGYNLNEPLAKIRKGYTFDVSCQGSVPQAIRAFLESENFEDAIRNAISIGGDSDTIACITGALAEAYYGHVPEEIKKQALTYLDDPLQALLNSFYEVAQD</sequence>
<dbReference type="eggNOG" id="COG1397">
    <property type="taxonomic scope" value="Bacteria"/>
</dbReference>
<evidence type="ECO:0000256" key="1">
    <source>
        <dbReference type="PIRSR" id="PIRSR605502-1"/>
    </source>
</evidence>
<keyword evidence="1" id="KW-0460">Magnesium</keyword>
<feature type="binding site" evidence="1">
    <location>
        <position position="38"/>
    </location>
    <ligand>
        <name>Mg(2+)</name>
        <dbReference type="ChEBI" id="CHEBI:18420"/>
        <label>1</label>
    </ligand>
</feature>
<dbReference type="PANTHER" id="PTHR16222">
    <property type="entry name" value="ADP-RIBOSYLGLYCOHYDROLASE"/>
    <property type="match status" value="1"/>
</dbReference>
<comment type="cofactor">
    <cofactor evidence="1">
        <name>Mg(2+)</name>
        <dbReference type="ChEBI" id="CHEBI:18420"/>
    </cofactor>
    <text evidence="1">Binds 2 magnesium ions per subunit.</text>
</comment>
<name>Q24YC5_DESHY</name>
<proteinExistence type="predicted"/>
<gene>
    <name evidence="2" type="ordered locus">DSY1178</name>
</gene>
<accession>Q24YC5</accession>
<organism evidence="2 3">
    <name type="scientific">Desulfitobacterium hafniense (strain Y51)</name>
    <dbReference type="NCBI Taxonomy" id="138119"/>
    <lineage>
        <taxon>Bacteria</taxon>
        <taxon>Bacillati</taxon>
        <taxon>Bacillota</taxon>
        <taxon>Clostridia</taxon>
        <taxon>Eubacteriales</taxon>
        <taxon>Desulfitobacteriaceae</taxon>
        <taxon>Desulfitobacterium</taxon>
    </lineage>
</organism>
<dbReference type="PANTHER" id="PTHR16222:SF12">
    <property type="entry name" value="ADP-RIBOSYLGLYCOHYDROLASE-RELATED"/>
    <property type="match status" value="1"/>
</dbReference>
<evidence type="ECO:0000313" key="2">
    <source>
        <dbReference type="EMBL" id="BAE82967.1"/>
    </source>
</evidence>
<dbReference type="SUPFAM" id="SSF101478">
    <property type="entry name" value="ADP-ribosylglycohydrolase"/>
    <property type="match status" value="1"/>
</dbReference>
<dbReference type="InterPro" id="IPR050792">
    <property type="entry name" value="ADP-ribosylglycohydrolase"/>
</dbReference>
<dbReference type="Proteomes" id="UP000001946">
    <property type="component" value="Chromosome"/>
</dbReference>
<dbReference type="HOGENOM" id="CLU_024566_1_0_9"/>
<reference evidence="2 3" key="1">
    <citation type="journal article" date="2006" name="J. Bacteriol.">
        <title>Complete genome sequence of the dehalorespiring bacterium Desulfitobacterium hafniense Y51 and comparison with Dehalococcoides ethenogenes 195.</title>
        <authorList>
            <person name="Nonaka H."/>
            <person name="Keresztes G."/>
            <person name="Shinoda Y."/>
            <person name="Ikenaga Y."/>
            <person name="Abe M."/>
            <person name="Naito K."/>
            <person name="Inatomi K."/>
            <person name="Furukawa K."/>
            <person name="Inui M."/>
            <person name="Yukawa H."/>
        </authorList>
    </citation>
    <scope>NUCLEOTIDE SEQUENCE [LARGE SCALE GENOMIC DNA]</scope>
    <source>
        <strain evidence="2 3">Y51</strain>
    </source>
</reference>
<dbReference type="KEGG" id="dsy:DSY1178"/>